<dbReference type="PANTHER" id="PTHR33204:SF37">
    <property type="entry name" value="HTH-TYPE TRANSCRIPTIONAL REGULATOR YODB"/>
    <property type="match status" value="1"/>
</dbReference>
<dbReference type="GO" id="GO:0006355">
    <property type="term" value="P:regulation of DNA-templated transcription"/>
    <property type="evidence" value="ECO:0007669"/>
    <property type="project" value="UniProtKB-ARBA"/>
</dbReference>
<dbReference type="OrthoDB" id="9800350at2"/>
<evidence type="ECO:0000313" key="5">
    <source>
        <dbReference type="EMBL" id="MXO99626.1"/>
    </source>
</evidence>
<dbReference type="GO" id="GO:0003677">
    <property type="term" value="F:DNA binding"/>
    <property type="evidence" value="ECO:0007669"/>
    <property type="project" value="UniProtKB-KW"/>
</dbReference>
<organism evidence="5 6">
    <name type="scientific">Croceibacterium xixiisoli</name>
    <dbReference type="NCBI Taxonomy" id="1476466"/>
    <lineage>
        <taxon>Bacteria</taxon>
        <taxon>Pseudomonadati</taxon>
        <taxon>Pseudomonadota</taxon>
        <taxon>Alphaproteobacteria</taxon>
        <taxon>Sphingomonadales</taxon>
        <taxon>Erythrobacteraceae</taxon>
        <taxon>Croceibacterium</taxon>
    </lineage>
</organism>
<dbReference type="InterPro" id="IPR002577">
    <property type="entry name" value="HTH_HxlR"/>
</dbReference>
<reference evidence="5 6" key="1">
    <citation type="submission" date="2019-12" db="EMBL/GenBank/DDBJ databases">
        <title>Genomic-based taxomic classification of the family Erythrobacteraceae.</title>
        <authorList>
            <person name="Xu L."/>
        </authorList>
    </citation>
    <scope>NUCLEOTIDE SEQUENCE [LARGE SCALE GENOMIC DNA]</scope>
    <source>
        <strain evidence="5 6">S36</strain>
    </source>
</reference>
<dbReference type="PANTHER" id="PTHR33204">
    <property type="entry name" value="TRANSCRIPTIONAL REGULATOR, MARR FAMILY"/>
    <property type="match status" value="1"/>
</dbReference>
<keyword evidence="1" id="KW-0805">Transcription regulation</keyword>
<evidence type="ECO:0000256" key="3">
    <source>
        <dbReference type="ARBA" id="ARBA00023163"/>
    </source>
</evidence>
<keyword evidence="2" id="KW-0238">DNA-binding</keyword>
<feature type="domain" description="HTH hxlR-type" evidence="4">
    <location>
        <begin position="35"/>
        <end position="133"/>
    </location>
</feature>
<dbReference type="Gene3D" id="1.10.10.10">
    <property type="entry name" value="Winged helix-like DNA-binding domain superfamily/Winged helix DNA-binding domain"/>
    <property type="match status" value="1"/>
</dbReference>
<evidence type="ECO:0000313" key="6">
    <source>
        <dbReference type="Proteomes" id="UP000469430"/>
    </source>
</evidence>
<comment type="caution">
    <text evidence="5">The sequence shown here is derived from an EMBL/GenBank/DDBJ whole genome shotgun (WGS) entry which is preliminary data.</text>
</comment>
<dbReference type="AlphaFoldDB" id="A0A6I4TU98"/>
<protein>
    <submittedName>
        <fullName evidence="5">Transcriptional regulator</fullName>
    </submittedName>
</protein>
<proteinExistence type="predicted"/>
<dbReference type="InterPro" id="IPR036388">
    <property type="entry name" value="WH-like_DNA-bd_sf"/>
</dbReference>
<gene>
    <name evidence="5" type="ORF">GRI97_11565</name>
</gene>
<dbReference type="SUPFAM" id="SSF46785">
    <property type="entry name" value="Winged helix' DNA-binding domain"/>
    <property type="match status" value="1"/>
</dbReference>
<sequence>MQDGTLISPGHFPETTPIVDQPVSAPRGDVFAANCPTRQLLDRIGDKWSVLILTLLGEETMRFNELKRRVDGVSQKMLSQTLRTLERDGLAFRTARPTVPVTVSYSITPLGRELLGAMQLLIDWAETRMADVSAAQRDYDRRLDMALT</sequence>
<dbReference type="InterPro" id="IPR011991">
    <property type="entry name" value="ArsR-like_HTH"/>
</dbReference>
<keyword evidence="6" id="KW-1185">Reference proteome</keyword>
<dbReference type="CDD" id="cd00090">
    <property type="entry name" value="HTH_ARSR"/>
    <property type="match status" value="1"/>
</dbReference>
<dbReference type="Pfam" id="PF01638">
    <property type="entry name" value="HxlR"/>
    <property type="match status" value="1"/>
</dbReference>
<dbReference type="Proteomes" id="UP000469430">
    <property type="component" value="Unassembled WGS sequence"/>
</dbReference>
<evidence type="ECO:0000256" key="2">
    <source>
        <dbReference type="ARBA" id="ARBA00023125"/>
    </source>
</evidence>
<name>A0A6I4TU98_9SPHN</name>
<evidence type="ECO:0000259" key="4">
    <source>
        <dbReference type="PROSITE" id="PS51118"/>
    </source>
</evidence>
<dbReference type="InterPro" id="IPR036390">
    <property type="entry name" value="WH_DNA-bd_sf"/>
</dbReference>
<dbReference type="PROSITE" id="PS51118">
    <property type="entry name" value="HTH_HXLR"/>
    <property type="match status" value="1"/>
</dbReference>
<keyword evidence="3" id="KW-0804">Transcription</keyword>
<dbReference type="EMBL" id="WTYJ01000002">
    <property type="protein sequence ID" value="MXO99626.1"/>
    <property type="molecule type" value="Genomic_DNA"/>
</dbReference>
<accession>A0A6I4TU98</accession>
<evidence type="ECO:0000256" key="1">
    <source>
        <dbReference type="ARBA" id="ARBA00023015"/>
    </source>
</evidence>